<organism evidence="4 6">
    <name type="scientific">Parabacteroides distasonis</name>
    <dbReference type="NCBI Taxonomy" id="823"/>
    <lineage>
        <taxon>Bacteria</taxon>
        <taxon>Pseudomonadati</taxon>
        <taxon>Bacteroidota</taxon>
        <taxon>Bacteroidia</taxon>
        <taxon>Bacteroidales</taxon>
        <taxon>Tannerellaceae</taxon>
        <taxon>Parabacteroides</taxon>
    </lineage>
</organism>
<name>A0A8D9L2I0_PARDI</name>
<feature type="domain" description="Glycosyltransferase subfamily 4-like N-terminal" evidence="3">
    <location>
        <begin position="19"/>
        <end position="196"/>
    </location>
</feature>
<dbReference type="InterPro" id="IPR001296">
    <property type="entry name" value="Glyco_trans_1"/>
</dbReference>
<dbReference type="CDD" id="cd03811">
    <property type="entry name" value="GT4_GT28_WabH-like"/>
    <property type="match status" value="1"/>
</dbReference>
<feature type="transmembrane region" description="Helical" evidence="1">
    <location>
        <begin position="75"/>
        <end position="93"/>
    </location>
</feature>
<dbReference type="Gene3D" id="3.40.50.2000">
    <property type="entry name" value="Glycogen Phosphorylase B"/>
    <property type="match status" value="2"/>
</dbReference>
<protein>
    <submittedName>
        <fullName evidence="5">Glycosyltransferase</fullName>
    </submittedName>
    <submittedName>
        <fullName evidence="4">Probable poly(Glycerol-phosphate) alpha-glucosyltransferase</fullName>
        <ecNumber evidence="4">2.4.1.52</ecNumber>
    </submittedName>
</protein>
<keyword evidence="1" id="KW-1133">Transmembrane helix</keyword>
<dbReference type="AlphaFoldDB" id="A0A8D9L2I0"/>
<dbReference type="GO" id="GO:0047265">
    <property type="term" value="F:poly(glycerol-phosphate) alpha-glucosyltransferase activity"/>
    <property type="evidence" value="ECO:0007669"/>
    <property type="project" value="UniProtKB-EC"/>
</dbReference>
<dbReference type="InterPro" id="IPR028098">
    <property type="entry name" value="Glyco_trans_4-like_N"/>
</dbReference>
<gene>
    <name evidence="4" type="primary">tagE_2</name>
    <name evidence="4" type="ORF">ERS852380_00485</name>
    <name evidence="5" type="ORF">LI194_16770</name>
</gene>
<keyword evidence="1" id="KW-0472">Membrane</keyword>
<sequence length="383" mass="44662">MTCGNKKRILFVMQSLYDGGAEKLLVDMLNNFDYSKYDIDLLLEHDFGNYANLVPLEVRKIILFYNINRPLLERMIGKIMSYFGLYYFYILFFRRQIIIDKMKGEKYDTIISFLEGRSLVYHSFILKQGIRHLSWVHVDLFNFHWTKRYFKSNKHEKKCYELMDDVIFVSNDAKNKFQQLFNVTTSTKVIYNLIDCKTIVLRANEFKVEKRKFTVCLVGRLVRQKQFDSIIRVARIFVDNGYDIDFWIVGAGCLESDLSKMIHDLHLDDNVHLLGYKPNPYVYIKCADLFVSCSLAEGFSLVVAEALCLGKAIVSTKTVGPVELLGSNSEYGVLADNDDESLYNAIKLFVNDYNKVFVYQDKAAKRSLMFDVEKTMNEIYSIL</sequence>
<evidence type="ECO:0000256" key="1">
    <source>
        <dbReference type="SAM" id="Phobius"/>
    </source>
</evidence>
<reference evidence="4 6" key="1">
    <citation type="submission" date="2015-09" db="EMBL/GenBank/DDBJ databases">
        <authorList>
            <consortium name="Pathogen Informatics"/>
        </authorList>
    </citation>
    <scope>NUCLEOTIDE SEQUENCE [LARGE SCALE GENOMIC DNA]</scope>
    <source>
        <strain evidence="4 6">2789STDY5608822</strain>
    </source>
</reference>
<accession>A0A8D9L2I0</accession>
<comment type="caution">
    <text evidence="4">The sequence shown here is derived from an EMBL/GenBank/DDBJ whole genome shotgun (WGS) entry which is preliminary data.</text>
</comment>
<evidence type="ECO:0000313" key="5">
    <source>
        <dbReference type="EMBL" id="MCB6519443.1"/>
    </source>
</evidence>
<evidence type="ECO:0000313" key="4">
    <source>
        <dbReference type="EMBL" id="CUN51720.1"/>
    </source>
</evidence>
<dbReference type="EMBL" id="JAJCNI010000024">
    <property type="protein sequence ID" value="MCB6519443.1"/>
    <property type="molecule type" value="Genomic_DNA"/>
</dbReference>
<proteinExistence type="predicted"/>
<dbReference type="EC" id="2.4.1.52" evidence="4"/>
<evidence type="ECO:0000259" key="2">
    <source>
        <dbReference type="Pfam" id="PF00534"/>
    </source>
</evidence>
<keyword evidence="4" id="KW-0808">Transferase</keyword>
<evidence type="ECO:0000259" key="3">
    <source>
        <dbReference type="Pfam" id="PF13439"/>
    </source>
</evidence>
<dbReference type="Pfam" id="PF13439">
    <property type="entry name" value="Glyco_transf_4"/>
    <property type="match status" value="1"/>
</dbReference>
<keyword evidence="4" id="KW-0328">Glycosyltransferase</keyword>
<dbReference type="Proteomes" id="UP001198806">
    <property type="component" value="Unassembled WGS sequence"/>
</dbReference>
<dbReference type="PANTHER" id="PTHR12526">
    <property type="entry name" value="GLYCOSYLTRANSFERASE"/>
    <property type="match status" value="1"/>
</dbReference>
<dbReference type="Pfam" id="PF00534">
    <property type="entry name" value="Glycos_transf_1"/>
    <property type="match status" value="1"/>
</dbReference>
<dbReference type="Proteomes" id="UP000095455">
    <property type="component" value="Unassembled WGS sequence"/>
</dbReference>
<reference evidence="5" key="2">
    <citation type="submission" date="2021-10" db="EMBL/GenBank/DDBJ databases">
        <title>Collection of gut derived symbiotic bacterial strains cultured from healthy donors.</title>
        <authorList>
            <person name="Lin H."/>
            <person name="Littmann E."/>
            <person name="Kohout C."/>
            <person name="Pamer E.G."/>
        </authorList>
    </citation>
    <scope>NUCLEOTIDE SEQUENCE</scope>
    <source>
        <strain evidence="5">DFI.2.94</strain>
    </source>
</reference>
<dbReference type="RefSeq" id="WP_005868195.1">
    <property type="nucleotide sequence ID" value="NZ_BAABYH010000001.1"/>
</dbReference>
<feature type="domain" description="Glycosyl transferase family 1" evidence="2">
    <location>
        <begin position="207"/>
        <end position="355"/>
    </location>
</feature>
<evidence type="ECO:0000313" key="6">
    <source>
        <dbReference type="Proteomes" id="UP000095455"/>
    </source>
</evidence>
<dbReference type="EMBL" id="CYYK01000002">
    <property type="protein sequence ID" value="CUN51720.1"/>
    <property type="molecule type" value="Genomic_DNA"/>
</dbReference>
<dbReference type="PANTHER" id="PTHR12526:SF630">
    <property type="entry name" value="GLYCOSYLTRANSFERASE"/>
    <property type="match status" value="1"/>
</dbReference>
<keyword evidence="1" id="KW-0812">Transmembrane</keyword>
<dbReference type="SUPFAM" id="SSF53756">
    <property type="entry name" value="UDP-Glycosyltransferase/glycogen phosphorylase"/>
    <property type="match status" value="1"/>
</dbReference>